<keyword evidence="2" id="KW-1185">Reference proteome</keyword>
<evidence type="ECO:0000313" key="1">
    <source>
        <dbReference type="EMBL" id="KAJ9117523.1"/>
    </source>
</evidence>
<name>A0ACC2X183_9TREE</name>
<comment type="caution">
    <text evidence="1">The sequence shown here is derived from an EMBL/GenBank/DDBJ whole genome shotgun (WGS) entry which is preliminary data.</text>
</comment>
<proteinExistence type="predicted"/>
<sequence length="1238" mass="135514">MFEEQDVAVALPTKESIRVKVENIVKGMVLLKVEDEGAWTVLLEWTDAGSLEEYDQRFLHEFILTFPLSPVATLLSGFLKYFGFPSPDAEEEEKARRAKRREITRKREALAKKGESGSVVENGDEVMSEADGGRKQGGQDSDPFTVLVAGFDGCPKLIFAHRVMAEAHLREVDYASAINVAEKGVSLARATEMETGKKMPCIRAALDVTLGTALVHYFAPKHHPRALQLLDGVLKQNPKATACMMGKGYIFLADDKFSEARTQFADALEVEQEKRKDVEQPLSNLELEAKENVGWCLIKEGLLKEGRTQLMGVVEVLDADESRGQDAARVWTRIGQAEWEMGAPCTVDEHRQEAHEHWLTALKRFSNYAPAFTAIGIWYLEYASPPDEERASKCFQKAFELDATEADAARRLAIGYANEGEWALVNLIAKRVMEGEGGLEGGLSSSSDKSANSKKFLPTNAWAWKALGAFEMVNKKYSQASQAFQVALRADVDDPALWTRLGEAYAKSGKQVAALKALRRALEIDPENWICYYHIATVQQELSLHQQAIESLQKALELCAEQTGTTVALAAAQLALGTQQRREGFRARALVTLGEAVRTLEPVLSAKLYRTTTWKIFGEICINLAHTCKSEEDVAVAMEAVRPVIVYLQTIDENGTSDVKNVVSLKELVKEDSLNARNLLKAGICAYAYRVDLLKYDTKIPEVALYDLACALHLLAIDPSFVNGIDREAATRAATSNVKKSLDIDPTSPTLWNAFGSVASSGSPQLAQHAYIIALELEPKNEAVWCNLGFLWLSQADHELAGLAFSKAKIIQPESMLAWLGEGMVAQAEHRDEEAQASFAQAVILSGNSLLLACLGNSKLLFEPLVANVSSSISPDLHALHQASFALERYCSIYLQDSSALLLHGLMLERLGQYDLAVARVSAAAALLEAEYEAAESEEVEQRYAIALLNLGRIHLAQEDPSSAVETLENCFGLISARQDNSAKLMRVQSQVGLALGHAALEQIEESLQAFQDALSEADSLKLRDTEKDALKERVSVSLAKTLWSIGGDEAFEMAKMRLLESFSAEHHSASAMVSLSAIALMTDDDALTEAVMTEADELDEGALLLKDPRNLLRRFKALWKLSQGDVSAAERVLSRTVHSAPSSSRDRASLAGIMLSYRQTDIAHAILATDGNSSALEMSSDGGESSRLRGLAAAGCVGNGDQAERQAIPQSISEIQRAIKLRPWDPAAWQSLAQVSL</sequence>
<gene>
    <name evidence="1" type="ORF">QFC22_004373</name>
</gene>
<reference evidence="1" key="1">
    <citation type="submission" date="2023-04" db="EMBL/GenBank/DDBJ databases">
        <title>Draft Genome sequencing of Naganishia species isolated from polar environments using Oxford Nanopore Technology.</title>
        <authorList>
            <person name="Leo P."/>
            <person name="Venkateswaran K."/>
        </authorList>
    </citation>
    <scope>NUCLEOTIDE SEQUENCE</scope>
    <source>
        <strain evidence="1">MNA-CCFEE 5425</strain>
    </source>
</reference>
<dbReference type="Proteomes" id="UP001243375">
    <property type="component" value="Unassembled WGS sequence"/>
</dbReference>
<evidence type="ECO:0000313" key="2">
    <source>
        <dbReference type="Proteomes" id="UP001243375"/>
    </source>
</evidence>
<dbReference type="EMBL" id="JASBWU010000012">
    <property type="protein sequence ID" value="KAJ9117523.1"/>
    <property type="molecule type" value="Genomic_DNA"/>
</dbReference>
<accession>A0ACC2X183</accession>
<organism evidence="1 2">
    <name type="scientific">Naganishia vaughanmartiniae</name>
    <dbReference type="NCBI Taxonomy" id="1424756"/>
    <lineage>
        <taxon>Eukaryota</taxon>
        <taxon>Fungi</taxon>
        <taxon>Dikarya</taxon>
        <taxon>Basidiomycota</taxon>
        <taxon>Agaricomycotina</taxon>
        <taxon>Tremellomycetes</taxon>
        <taxon>Filobasidiales</taxon>
        <taxon>Filobasidiaceae</taxon>
        <taxon>Naganishia</taxon>
    </lineage>
</organism>
<protein>
    <submittedName>
        <fullName evidence="1">Uncharacterized protein</fullName>
    </submittedName>
</protein>